<dbReference type="eggNOG" id="ENOG5032Y4P">
    <property type="taxonomic scope" value="Bacteria"/>
</dbReference>
<sequence>MKVLMKPVEMVARFSQDGTPRPVKYRVTLKDEPVVIQVDKVLFRTEETLAGNRRILYRCQSEINGVLRLFELKYELSTCRWFLFKL</sequence>
<dbReference type="RefSeq" id="WP_007786090.1">
    <property type="nucleotide sequence ID" value="NZ_CM001441.1"/>
</dbReference>
<evidence type="ECO:0000313" key="1">
    <source>
        <dbReference type="EMBL" id="EHQ91248.1"/>
    </source>
</evidence>
<dbReference type="OrthoDB" id="1707431at2"/>
<dbReference type="EMBL" id="CM001441">
    <property type="protein sequence ID" value="EHQ91248.1"/>
    <property type="molecule type" value="Genomic_DNA"/>
</dbReference>
<proteinExistence type="predicted"/>
<gene>
    <name evidence="1" type="ORF">DesyoDRAFT_4293</name>
</gene>
<protein>
    <submittedName>
        <fullName evidence="1">Uncharacterized protein</fullName>
    </submittedName>
</protein>
<reference evidence="1 2" key="1">
    <citation type="submission" date="2011-11" db="EMBL/GenBank/DDBJ databases">
        <title>The Noncontiguous Finished genome of Desulfosporosinus youngiae DSM 17734.</title>
        <authorList>
            <consortium name="US DOE Joint Genome Institute (JGI-PGF)"/>
            <person name="Lucas S."/>
            <person name="Han J."/>
            <person name="Lapidus A."/>
            <person name="Cheng J.-F."/>
            <person name="Goodwin L."/>
            <person name="Pitluck S."/>
            <person name="Peters L."/>
            <person name="Ovchinnikova G."/>
            <person name="Lu M."/>
            <person name="Land M.L."/>
            <person name="Hauser L."/>
            <person name="Pester M."/>
            <person name="Spring S."/>
            <person name="Ollivier B."/>
            <person name="Rattei T."/>
            <person name="Klenk H.-P."/>
            <person name="Wagner M."/>
            <person name="Loy A."/>
            <person name="Woyke T.J."/>
        </authorList>
    </citation>
    <scope>NUCLEOTIDE SEQUENCE [LARGE SCALE GENOMIC DNA]</scope>
    <source>
        <strain evidence="1 2">DSM 17734</strain>
    </source>
</reference>
<keyword evidence="2" id="KW-1185">Reference proteome</keyword>
<dbReference type="Proteomes" id="UP000005104">
    <property type="component" value="Chromosome"/>
</dbReference>
<evidence type="ECO:0000313" key="2">
    <source>
        <dbReference type="Proteomes" id="UP000005104"/>
    </source>
</evidence>
<dbReference type="AlphaFoldDB" id="H5XY38"/>
<accession>H5XY38</accession>
<organism evidence="1 2">
    <name type="scientific">Desulfosporosinus youngiae DSM 17734</name>
    <dbReference type="NCBI Taxonomy" id="768710"/>
    <lineage>
        <taxon>Bacteria</taxon>
        <taxon>Bacillati</taxon>
        <taxon>Bacillota</taxon>
        <taxon>Clostridia</taxon>
        <taxon>Eubacteriales</taxon>
        <taxon>Desulfitobacteriaceae</taxon>
        <taxon>Desulfosporosinus</taxon>
    </lineage>
</organism>
<dbReference type="HOGENOM" id="CLU_173877_0_0_9"/>
<name>H5XY38_9FIRM</name>
<dbReference type="STRING" id="768710.DesyoDRAFT_4293"/>